<sequence>MTQKPIDPHKLLHYRSSFTS</sequence>
<protein>
    <submittedName>
        <fullName evidence="1">Uncharacterized protein</fullName>
    </submittedName>
</protein>
<dbReference type="AlphaFoldDB" id="A0A0E9SM96"/>
<accession>A0A0E9SM96</accession>
<proteinExistence type="predicted"/>
<organism evidence="1">
    <name type="scientific">Anguilla anguilla</name>
    <name type="common">European freshwater eel</name>
    <name type="synonym">Muraena anguilla</name>
    <dbReference type="NCBI Taxonomy" id="7936"/>
    <lineage>
        <taxon>Eukaryota</taxon>
        <taxon>Metazoa</taxon>
        <taxon>Chordata</taxon>
        <taxon>Craniata</taxon>
        <taxon>Vertebrata</taxon>
        <taxon>Euteleostomi</taxon>
        <taxon>Actinopterygii</taxon>
        <taxon>Neopterygii</taxon>
        <taxon>Teleostei</taxon>
        <taxon>Anguilliformes</taxon>
        <taxon>Anguillidae</taxon>
        <taxon>Anguilla</taxon>
    </lineage>
</organism>
<reference evidence="1" key="2">
    <citation type="journal article" date="2015" name="Fish Shellfish Immunol.">
        <title>Early steps in the European eel (Anguilla anguilla)-Vibrio vulnificus interaction in the gills: Role of the RtxA13 toxin.</title>
        <authorList>
            <person name="Callol A."/>
            <person name="Pajuelo D."/>
            <person name="Ebbesson L."/>
            <person name="Teles M."/>
            <person name="MacKenzie S."/>
            <person name="Amaro C."/>
        </authorList>
    </citation>
    <scope>NUCLEOTIDE SEQUENCE</scope>
</reference>
<reference evidence="1" key="1">
    <citation type="submission" date="2014-11" db="EMBL/GenBank/DDBJ databases">
        <authorList>
            <person name="Amaro Gonzalez C."/>
        </authorList>
    </citation>
    <scope>NUCLEOTIDE SEQUENCE</scope>
</reference>
<dbReference type="EMBL" id="GBXM01066924">
    <property type="protein sequence ID" value="JAH41653.1"/>
    <property type="molecule type" value="Transcribed_RNA"/>
</dbReference>
<name>A0A0E9SM96_ANGAN</name>
<evidence type="ECO:0000313" key="1">
    <source>
        <dbReference type="EMBL" id="JAH41653.1"/>
    </source>
</evidence>